<evidence type="ECO:0000256" key="2">
    <source>
        <dbReference type="ARBA" id="ARBA00022723"/>
    </source>
</evidence>
<keyword evidence="2 6" id="KW-0479">Metal-binding</keyword>
<dbReference type="OrthoDB" id="9804313at2"/>
<feature type="binding site" evidence="6">
    <location>
        <position position="129"/>
    </location>
    <ligand>
        <name>Fe cation</name>
        <dbReference type="ChEBI" id="CHEBI:24875"/>
    </ligand>
</feature>
<comment type="similarity">
    <text evidence="1 6">Belongs to the polypeptide deformylase family.</text>
</comment>
<dbReference type="Pfam" id="PF01327">
    <property type="entry name" value="Pep_deformylase"/>
    <property type="match status" value="1"/>
</dbReference>
<protein>
    <recommendedName>
        <fullName evidence="6">Peptide deformylase</fullName>
        <shortName evidence="6">PDF</shortName>
        <ecNumber evidence="6">3.5.1.88</ecNumber>
    </recommendedName>
    <alternativeName>
        <fullName evidence="6">Polypeptide deformylase</fullName>
    </alternativeName>
</protein>
<dbReference type="EMBL" id="QWKP01000114">
    <property type="protein sequence ID" value="RHA44133.1"/>
    <property type="molecule type" value="Genomic_DNA"/>
</dbReference>
<comment type="cofactor">
    <cofactor evidence="6">
        <name>Fe(2+)</name>
        <dbReference type="ChEBI" id="CHEBI:29033"/>
    </cofactor>
    <text evidence="6">Binds 1 Fe(2+) ion.</text>
</comment>
<dbReference type="PIRSF" id="PIRSF004749">
    <property type="entry name" value="Pep_def"/>
    <property type="match status" value="1"/>
</dbReference>
<dbReference type="AlphaFoldDB" id="A0A413RQA8"/>
<organism evidence="7 8">
    <name type="scientific">Cellulomonas rhizosphaerae</name>
    <dbReference type="NCBI Taxonomy" id="2293719"/>
    <lineage>
        <taxon>Bacteria</taxon>
        <taxon>Bacillati</taxon>
        <taxon>Actinomycetota</taxon>
        <taxon>Actinomycetes</taxon>
        <taxon>Micrococcales</taxon>
        <taxon>Cellulomonadaceae</taxon>
        <taxon>Cellulomonas</taxon>
    </lineage>
</organism>
<dbReference type="EC" id="3.5.1.88" evidence="6"/>
<dbReference type="PANTHER" id="PTHR10458:SF2">
    <property type="entry name" value="PEPTIDE DEFORMYLASE, MITOCHONDRIAL"/>
    <property type="match status" value="1"/>
</dbReference>
<evidence type="ECO:0000313" key="7">
    <source>
        <dbReference type="EMBL" id="RHA44133.1"/>
    </source>
</evidence>
<gene>
    <name evidence="6" type="primary">def</name>
    <name evidence="7" type="ORF">D1825_02880</name>
</gene>
<keyword evidence="8" id="KW-1185">Reference proteome</keyword>
<name>A0A413RQA8_9CELL</name>
<keyword evidence="4 6" id="KW-0648">Protein biosynthesis</keyword>
<dbReference type="NCBIfam" id="NF001159">
    <property type="entry name" value="PRK00150.1-3"/>
    <property type="match status" value="1"/>
</dbReference>
<evidence type="ECO:0000313" key="8">
    <source>
        <dbReference type="Proteomes" id="UP000283374"/>
    </source>
</evidence>
<keyword evidence="3 6" id="KW-0378">Hydrolase</keyword>
<keyword evidence="5 6" id="KW-0408">Iron</keyword>
<evidence type="ECO:0000256" key="3">
    <source>
        <dbReference type="ARBA" id="ARBA00022801"/>
    </source>
</evidence>
<evidence type="ECO:0000256" key="4">
    <source>
        <dbReference type="ARBA" id="ARBA00022917"/>
    </source>
</evidence>
<comment type="function">
    <text evidence="6">Removes the formyl group from the N-terminal Met of newly synthesized proteins. Requires at least a dipeptide for an efficient rate of reaction. N-terminal L-methionine is a prerequisite for activity but the enzyme has broad specificity at other positions.</text>
</comment>
<sequence length="220" mass="23190">MSRATERDAALREHALRLLDAAGAGPAPIVRAGHPALRGVAVPFDGQLEGEELDGLLALMHRTMRAAPGVGLAAPQIGLPLAIAVLEDPGVTSEHVAAVRERAPLPYRVLVNPAYAPEGDDRAAFYEGCLSVPAYQAVVARWRAVRLTGADETGTPLDEVVTGWSARIVQHETDHLGGTLYLDRAELRSLAAADEIGMRWASEPRPDGAAEALGFALGAD</sequence>
<dbReference type="GO" id="GO:0006412">
    <property type="term" value="P:translation"/>
    <property type="evidence" value="ECO:0007669"/>
    <property type="project" value="UniProtKB-UniRule"/>
</dbReference>
<comment type="catalytic activity">
    <reaction evidence="6">
        <text>N-terminal N-formyl-L-methionyl-[peptide] + H2O = N-terminal L-methionyl-[peptide] + formate</text>
        <dbReference type="Rhea" id="RHEA:24420"/>
        <dbReference type="Rhea" id="RHEA-COMP:10639"/>
        <dbReference type="Rhea" id="RHEA-COMP:10640"/>
        <dbReference type="ChEBI" id="CHEBI:15377"/>
        <dbReference type="ChEBI" id="CHEBI:15740"/>
        <dbReference type="ChEBI" id="CHEBI:49298"/>
        <dbReference type="ChEBI" id="CHEBI:64731"/>
        <dbReference type="EC" id="3.5.1.88"/>
    </reaction>
</comment>
<dbReference type="CDD" id="cd00487">
    <property type="entry name" value="Pep_deformylase"/>
    <property type="match status" value="1"/>
</dbReference>
<dbReference type="PANTHER" id="PTHR10458">
    <property type="entry name" value="PEPTIDE DEFORMYLASE"/>
    <property type="match status" value="1"/>
</dbReference>
<dbReference type="GO" id="GO:0042586">
    <property type="term" value="F:peptide deformylase activity"/>
    <property type="evidence" value="ECO:0007669"/>
    <property type="project" value="UniProtKB-UniRule"/>
</dbReference>
<evidence type="ECO:0000256" key="5">
    <source>
        <dbReference type="ARBA" id="ARBA00023004"/>
    </source>
</evidence>
<accession>A0A413RQA8</accession>
<comment type="caution">
    <text evidence="7">The sequence shown here is derived from an EMBL/GenBank/DDBJ whole genome shotgun (WGS) entry which is preliminary data.</text>
</comment>
<feature type="binding site" evidence="6">
    <location>
        <position position="175"/>
    </location>
    <ligand>
        <name>Fe cation</name>
        <dbReference type="ChEBI" id="CHEBI:24875"/>
    </ligand>
</feature>
<dbReference type="InterPro" id="IPR036821">
    <property type="entry name" value="Peptide_deformylase_sf"/>
</dbReference>
<reference evidence="7 8" key="1">
    <citation type="submission" date="2018-08" db="EMBL/GenBank/DDBJ databases">
        <title>Cellulomonas rhizosphaerae sp. nov., a novel actinomycete isolated from soil.</title>
        <authorList>
            <person name="Tian Y."/>
        </authorList>
    </citation>
    <scope>NUCLEOTIDE SEQUENCE [LARGE SCALE GENOMIC DNA]</scope>
    <source>
        <strain evidence="7 8">NEAU-TCZ24</strain>
    </source>
</reference>
<dbReference type="PRINTS" id="PR01576">
    <property type="entry name" value="PDEFORMYLASE"/>
</dbReference>
<dbReference type="RefSeq" id="WP_118765977.1">
    <property type="nucleotide sequence ID" value="NZ_QWKP01000114.1"/>
</dbReference>
<dbReference type="Gene3D" id="3.90.45.10">
    <property type="entry name" value="Peptide deformylase"/>
    <property type="match status" value="1"/>
</dbReference>
<dbReference type="FunFam" id="3.90.45.10:FF:000003">
    <property type="entry name" value="Peptide deformylase"/>
    <property type="match status" value="1"/>
</dbReference>
<dbReference type="SUPFAM" id="SSF56420">
    <property type="entry name" value="Peptide deformylase"/>
    <property type="match status" value="1"/>
</dbReference>
<proteinExistence type="inferred from homology"/>
<evidence type="ECO:0000256" key="6">
    <source>
        <dbReference type="HAMAP-Rule" id="MF_00163"/>
    </source>
</evidence>
<dbReference type="GO" id="GO:0046872">
    <property type="term" value="F:metal ion binding"/>
    <property type="evidence" value="ECO:0007669"/>
    <property type="project" value="UniProtKB-KW"/>
</dbReference>
<dbReference type="HAMAP" id="MF_00163">
    <property type="entry name" value="Pep_deformylase"/>
    <property type="match status" value="1"/>
</dbReference>
<feature type="binding site" evidence="6">
    <location>
        <position position="171"/>
    </location>
    <ligand>
        <name>Fe cation</name>
        <dbReference type="ChEBI" id="CHEBI:24875"/>
    </ligand>
</feature>
<dbReference type="Proteomes" id="UP000283374">
    <property type="component" value="Unassembled WGS sequence"/>
</dbReference>
<evidence type="ECO:0000256" key="1">
    <source>
        <dbReference type="ARBA" id="ARBA00010759"/>
    </source>
</evidence>
<dbReference type="InterPro" id="IPR023635">
    <property type="entry name" value="Peptide_deformylase"/>
</dbReference>
<feature type="active site" evidence="6">
    <location>
        <position position="172"/>
    </location>
</feature>